<dbReference type="SMART" id="SM00220">
    <property type="entry name" value="S_TKc"/>
    <property type="match status" value="1"/>
</dbReference>
<keyword evidence="4" id="KW-0547">Nucleotide-binding</keyword>
<dbReference type="PROSITE" id="PS00108">
    <property type="entry name" value="PROTEIN_KINASE_ST"/>
    <property type="match status" value="1"/>
</dbReference>
<feature type="domain" description="Protein kinase" evidence="10">
    <location>
        <begin position="454"/>
        <end position="860"/>
    </location>
</feature>
<dbReference type="InterPro" id="IPR008271">
    <property type="entry name" value="Ser/Thr_kinase_AS"/>
</dbReference>
<evidence type="ECO:0000256" key="2">
    <source>
        <dbReference type="ARBA" id="ARBA00022527"/>
    </source>
</evidence>
<dbReference type="EMBL" id="CAKOGP040001825">
    <property type="protein sequence ID" value="CAJ1953472.1"/>
    <property type="molecule type" value="Genomic_DNA"/>
</dbReference>
<feature type="region of interest" description="Disordered" evidence="9">
    <location>
        <begin position="1"/>
        <end position="136"/>
    </location>
</feature>
<evidence type="ECO:0000256" key="3">
    <source>
        <dbReference type="ARBA" id="ARBA00022679"/>
    </source>
</evidence>
<keyword evidence="12" id="KW-1185">Reference proteome</keyword>
<organism evidence="11 12">
    <name type="scientific">Cylindrotheca closterium</name>
    <dbReference type="NCBI Taxonomy" id="2856"/>
    <lineage>
        <taxon>Eukaryota</taxon>
        <taxon>Sar</taxon>
        <taxon>Stramenopiles</taxon>
        <taxon>Ochrophyta</taxon>
        <taxon>Bacillariophyta</taxon>
        <taxon>Bacillariophyceae</taxon>
        <taxon>Bacillariophycidae</taxon>
        <taxon>Bacillariales</taxon>
        <taxon>Bacillariaceae</taxon>
        <taxon>Cylindrotheca</taxon>
    </lineage>
</organism>
<dbReference type="AlphaFoldDB" id="A0AAD2FU77"/>
<dbReference type="PANTHER" id="PTHR24343:SF507">
    <property type="entry name" value="CBL-INTERACTING SERINE_THREONINE-PROTEIN KINASE 24"/>
    <property type="match status" value="1"/>
</dbReference>
<evidence type="ECO:0000256" key="5">
    <source>
        <dbReference type="ARBA" id="ARBA00022777"/>
    </source>
</evidence>
<evidence type="ECO:0000256" key="7">
    <source>
        <dbReference type="ARBA" id="ARBA00047899"/>
    </source>
</evidence>
<comment type="catalytic activity">
    <reaction evidence="8">
        <text>L-seryl-[protein] + ATP = O-phospho-L-seryl-[protein] + ADP + H(+)</text>
        <dbReference type="Rhea" id="RHEA:17989"/>
        <dbReference type="Rhea" id="RHEA-COMP:9863"/>
        <dbReference type="Rhea" id="RHEA-COMP:11604"/>
        <dbReference type="ChEBI" id="CHEBI:15378"/>
        <dbReference type="ChEBI" id="CHEBI:29999"/>
        <dbReference type="ChEBI" id="CHEBI:30616"/>
        <dbReference type="ChEBI" id="CHEBI:83421"/>
        <dbReference type="ChEBI" id="CHEBI:456216"/>
        <dbReference type="EC" id="2.7.11.1"/>
    </reaction>
</comment>
<feature type="compositionally biased region" description="Low complexity" evidence="9">
    <location>
        <begin position="80"/>
        <end position="90"/>
    </location>
</feature>
<evidence type="ECO:0000256" key="6">
    <source>
        <dbReference type="ARBA" id="ARBA00022840"/>
    </source>
</evidence>
<dbReference type="Proteomes" id="UP001295423">
    <property type="component" value="Unassembled WGS sequence"/>
</dbReference>
<evidence type="ECO:0000313" key="12">
    <source>
        <dbReference type="Proteomes" id="UP001295423"/>
    </source>
</evidence>
<protein>
    <recommendedName>
        <fullName evidence="1">non-specific serine/threonine protein kinase</fullName>
        <ecNumber evidence="1">2.7.11.1</ecNumber>
    </recommendedName>
</protein>
<evidence type="ECO:0000313" key="11">
    <source>
        <dbReference type="EMBL" id="CAJ1953472.1"/>
    </source>
</evidence>
<reference evidence="11" key="1">
    <citation type="submission" date="2023-08" db="EMBL/GenBank/DDBJ databases">
        <authorList>
            <person name="Audoor S."/>
            <person name="Bilcke G."/>
        </authorList>
    </citation>
    <scope>NUCLEOTIDE SEQUENCE</scope>
</reference>
<evidence type="ECO:0000259" key="10">
    <source>
        <dbReference type="PROSITE" id="PS50011"/>
    </source>
</evidence>
<evidence type="ECO:0000256" key="4">
    <source>
        <dbReference type="ARBA" id="ARBA00022741"/>
    </source>
</evidence>
<dbReference type="PANTHER" id="PTHR24343">
    <property type="entry name" value="SERINE/THREONINE KINASE"/>
    <property type="match status" value="1"/>
</dbReference>
<feature type="compositionally biased region" description="Low complexity" evidence="9">
    <location>
        <begin position="98"/>
        <end position="114"/>
    </location>
</feature>
<dbReference type="PROSITE" id="PS50011">
    <property type="entry name" value="PROTEIN_KINASE_DOM"/>
    <property type="match status" value="1"/>
</dbReference>
<dbReference type="SUPFAM" id="SSF56112">
    <property type="entry name" value="Protein kinase-like (PK-like)"/>
    <property type="match status" value="1"/>
</dbReference>
<dbReference type="Gene3D" id="1.10.510.10">
    <property type="entry name" value="Transferase(Phosphotransferase) domain 1"/>
    <property type="match status" value="1"/>
</dbReference>
<feature type="compositionally biased region" description="Basic residues" evidence="9">
    <location>
        <begin position="49"/>
        <end position="62"/>
    </location>
</feature>
<dbReference type="EC" id="2.7.11.1" evidence="1"/>
<evidence type="ECO:0000256" key="9">
    <source>
        <dbReference type="SAM" id="MobiDB-lite"/>
    </source>
</evidence>
<dbReference type="InterPro" id="IPR000719">
    <property type="entry name" value="Prot_kinase_dom"/>
</dbReference>
<name>A0AAD2FU77_9STRA</name>
<dbReference type="Pfam" id="PF00069">
    <property type="entry name" value="Pkinase"/>
    <property type="match status" value="2"/>
</dbReference>
<feature type="region of interest" description="Disordered" evidence="9">
    <location>
        <begin position="235"/>
        <end position="259"/>
    </location>
</feature>
<proteinExistence type="predicted"/>
<feature type="compositionally biased region" description="Basic and acidic residues" evidence="9">
    <location>
        <begin position="28"/>
        <end position="37"/>
    </location>
</feature>
<feature type="compositionally biased region" description="Basic residues" evidence="9">
    <location>
        <begin position="17"/>
        <end position="27"/>
    </location>
</feature>
<dbReference type="Gene3D" id="3.30.200.20">
    <property type="entry name" value="Phosphorylase Kinase, domain 1"/>
    <property type="match status" value="1"/>
</dbReference>
<evidence type="ECO:0000256" key="1">
    <source>
        <dbReference type="ARBA" id="ARBA00012513"/>
    </source>
</evidence>
<dbReference type="GO" id="GO:0005524">
    <property type="term" value="F:ATP binding"/>
    <property type="evidence" value="ECO:0007669"/>
    <property type="project" value="UniProtKB-KW"/>
</dbReference>
<dbReference type="GO" id="GO:0004674">
    <property type="term" value="F:protein serine/threonine kinase activity"/>
    <property type="evidence" value="ECO:0007669"/>
    <property type="project" value="UniProtKB-KW"/>
</dbReference>
<accession>A0AAD2FU77</accession>
<sequence>MATIASSPNGNPPTPTKKWKRFSMGKKKMQDPPKEADNGVGRSLSASRSQRKKGGIMRKLRGSKKDEELEGTTSFNHTESSPSNPQSPSERSIRSVESEIGNNGNNKVNAANANWPDTAEERQQRDFISQKQHMKERDGFCRPVDTYDGSVITVDKKPTYEIGNYRGGGVAGVVYEGHRLRPLSEYPIRRGVVEQKKVELSDAGEGETMGFFCAPEACGGVEDVKDDLTVDNNAEISNEDDVQQPKSSSKTSKTQGDSELAIEANKTGVMLDGQDAPSRSAHYTRAASMQMGGNQDQSLHHGLTEEAVAIKILNPVGYRILQAEGLKGVVVVKKGDDMESDVKKGKKPMESRHVWWLVNPNSRNLRTLQRYSGQNEQSSIQVDRGNAEKGLRLSLIAAYIDPRTNQLRELTLTRCIEIWGHIPFNATDSEFEETMSAIERVNAGQPPLSTAGDEMPPSRVGTDTSGLSKNDDDMKPFPLDQTRTGLMRAAYTERVTVHCEELNAYIAIPAVPSKYLRWLRQRRAATKEVRNMMLIGRHPNVLHLFEVLEFIQESKSTMFLILELVNGGELFDLISSSAGAKGSTDDESERMMRRFFYELASGIQYCHKSGIAHRDLKPENLLVHNKENGTTSLKIADFGLSSTFGPNADPNVKVMVEEDALVTPPPQPVLKPSGNPFSIVVDQSLCALQFLTCGTMDDLCAANDLDDGPSPLRRMTSVVGSPHYVAPEIISQSDESKKVNGRSSGLGYDGSKADVWSAGVILYAMLFKSLPFGEDLLRCPRFQSYKKWYDGIRQEGGRRSSPEAALAPIVSEAEERDFLGPHWFFPADTSKESRDLIVAMLNPKASDRLSVDQVILHDWLQAEVGR</sequence>
<keyword evidence="2" id="KW-0723">Serine/threonine-protein kinase</keyword>
<dbReference type="InterPro" id="IPR011009">
    <property type="entry name" value="Kinase-like_dom_sf"/>
</dbReference>
<comment type="caution">
    <text evidence="11">The sequence shown here is derived from an EMBL/GenBank/DDBJ whole genome shotgun (WGS) entry which is preliminary data.</text>
</comment>
<keyword evidence="5" id="KW-0418">Kinase</keyword>
<keyword evidence="6" id="KW-0067">ATP-binding</keyword>
<gene>
    <name evidence="11" type="ORF">CYCCA115_LOCUS14072</name>
</gene>
<feature type="region of interest" description="Disordered" evidence="9">
    <location>
        <begin position="444"/>
        <end position="479"/>
    </location>
</feature>
<keyword evidence="3" id="KW-0808">Transferase</keyword>
<comment type="catalytic activity">
    <reaction evidence="7">
        <text>L-threonyl-[protein] + ATP = O-phospho-L-threonyl-[protein] + ADP + H(+)</text>
        <dbReference type="Rhea" id="RHEA:46608"/>
        <dbReference type="Rhea" id="RHEA-COMP:11060"/>
        <dbReference type="Rhea" id="RHEA-COMP:11605"/>
        <dbReference type="ChEBI" id="CHEBI:15378"/>
        <dbReference type="ChEBI" id="CHEBI:30013"/>
        <dbReference type="ChEBI" id="CHEBI:30616"/>
        <dbReference type="ChEBI" id="CHEBI:61977"/>
        <dbReference type="ChEBI" id="CHEBI:456216"/>
        <dbReference type="EC" id="2.7.11.1"/>
    </reaction>
</comment>
<evidence type="ECO:0000256" key="8">
    <source>
        <dbReference type="ARBA" id="ARBA00048679"/>
    </source>
</evidence>